<gene>
    <name evidence="1" type="ORF">FXB42_02305</name>
</gene>
<evidence type="ECO:0000313" key="1">
    <source>
        <dbReference type="EMBL" id="TYC88462.1"/>
    </source>
</evidence>
<sequence length="86" mass="9641">MKQSVLLQFVWNGTIVSFNGVVGKIISAFWQKNKPTGLIPASMSKYDPDEIFILDAGFKHIDIKMIASYTVLIVHAQYLNLEVIGK</sequence>
<dbReference type="AlphaFoldDB" id="A0A5D0WVX4"/>
<dbReference type="RefSeq" id="WP_070369827.1">
    <property type="nucleotide sequence ID" value="NZ_JAYFRG010000035.1"/>
</dbReference>
<evidence type="ECO:0000313" key="2">
    <source>
        <dbReference type="Proteomes" id="UP000322619"/>
    </source>
</evidence>
<dbReference type="EMBL" id="VSLA01000002">
    <property type="protein sequence ID" value="TYC88462.1"/>
    <property type="molecule type" value="Genomic_DNA"/>
</dbReference>
<reference evidence="1 2" key="1">
    <citation type="submission" date="2019-08" db="EMBL/GenBank/DDBJ databases">
        <title>Isolation and enrichment of carboxydotrophic bacteria from anaerobic sludge for the production of bio-based chemicals from syngas.</title>
        <authorList>
            <person name="Antares A.L."/>
            <person name="Moreira J."/>
            <person name="Diender M."/>
            <person name="Parshina S.N."/>
            <person name="Stams A.J.M."/>
            <person name="Alves M."/>
            <person name="Alves J.I."/>
            <person name="Sousa D.Z."/>
        </authorList>
    </citation>
    <scope>NUCLEOTIDE SEQUENCE [LARGE SCALE GENOMIC DNA]</scope>
    <source>
        <strain evidence="1 2">JM</strain>
    </source>
</reference>
<comment type="caution">
    <text evidence="1">The sequence shown here is derived from an EMBL/GenBank/DDBJ whole genome shotgun (WGS) entry which is preliminary data.</text>
</comment>
<name>A0A5D0WVX4_9FIRM</name>
<organism evidence="1 2">
    <name type="scientific">Acetobacterium wieringae</name>
    <dbReference type="NCBI Taxonomy" id="52694"/>
    <lineage>
        <taxon>Bacteria</taxon>
        <taxon>Bacillati</taxon>
        <taxon>Bacillota</taxon>
        <taxon>Clostridia</taxon>
        <taxon>Eubacteriales</taxon>
        <taxon>Eubacteriaceae</taxon>
        <taxon>Acetobacterium</taxon>
    </lineage>
</organism>
<protein>
    <submittedName>
        <fullName evidence="1">Uncharacterized protein</fullName>
    </submittedName>
</protein>
<accession>A0A5D0WVX4</accession>
<proteinExistence type="predicted"/>
<dbReference type="Proteomes" id="UP000322619">
    <property type="component" value="Unassembled WGS sequence"/>
</dbReference>